<dbReference type="AlphaFoldDB" id="A0A9P4P881"/>
<keyword evidence="3" id="KW-1185">Reference proteome</keyword>
<organism evidence="2 3">
    <name type="scientific">Karstenula rhodostoma CBS 690.94</name>
    <dbReference type="NCBI Taxonomy" id="1392251"/>
    <lineage>
        <taxon>Eukaryota</taxon>
        <taxon>Fungi</taxon>
        <taxon>Dikarya</taxon>
        <taxon>Ascomycota</taxon>
        <taxon>Pezizomycotina</taxon>
        <taxon>Dothideomycetes</taxon>
        <taxon>Pleosporomycetidae</taxon>
        <taxon>Pleosporales</taxon>
        <taxon>Massarineae</taxon>
        <taxon>Didymosphaeriaceae</taxon>
        <taxon>Karstenula</taxon>
    </lineage>
</organism>
<gene>
    <name evidence="2" type="ORF">P171DRAFT_159216</name>
</gene>
<dbReference type="EMBL" id="MU001512">
    <property type="protein sequence ID" value="KAF2438344.1"/>
    <property type="molecule type" value="Genomic_DNA"/>
</dbReference>
<protein>
    <submittedName>
        <fullName evidence="2">Uncharacterized protein</fullName>
    </submittedName>
</protein>
<evidence type="ECO:0000313" key="3">
    <source>
        <dbReference type="Proteomes" id="UP000799764"/>
    </source>
</evidence>
<evidence type="ECO:0000313" key="2">
    <source>
        <dbReference type="EMBL" id="KAF2438344.1"/>
    </source>
</evidence>
<reference evidence="2" key="1">
    <citation type="journal article" date="2020" name="Stud. Mycol.">
        <title>101 Dothideomycetes genomes: a test case for predicting lifestyles and emergence of pathogens.</title>
        <authorList>
            <person name="Haridas S."/>
            <person name="Albert R."/>
            <person name="Binder M."/>
            <person name="Bloem J."/>
            <person name="Labutti K."/>
            <person name="Salamov A."/>
            <person name="Andreopoulos B."/>
            <person name="Baker S."/>
            <person name="Barry K."/>
            <person name="Bills G."/>
            <person name="Bluhm B."/>
            <person name="Cannon C."/>
            <person name="Castanera R."/>
            <person name="Culley D."/>
            <person name="Daum C."/>
            <person name="Ezra D."/>
            <person name="Gonzalez J."/>
            <person name="Henrissat B."/>
            <person name="Kuo A."/>
            <person name="Liang C."/>
            <person name="Lipzen A."/>
            <person name="Lutzoni F."/>
            <person name="Magnuson J."/>
            <person name="Mondo S."/>
            <person name="Nolan M."/>
            <person name="Ohm R."/>
            <person name="Pangilinan J."/>
            <person name="Park H.-J."/>
            <person name="Ramirez L."/>
            <person name="Alfaro M."/>
            <person name="Sun H."/>
            <person name="Tritt A."/>
            <person name="Yoshinaga Y."/>
            <person name="Zwiers L.-H."/>
            <person name="Turgeon B."/>
            <person name="Goodwin S."/>
            <person name="Spatafora J."/>
            <person name="Crous P."/>
            <person name="Grigoriev I."/>
        </authorList>
    </citation>
    <scope>NUCLEOTIDE SEQUENCE</scope>
    <source>
        <strain evidence="2">CBS 690.94</strain>
    </source>
</reference>
<feature type="compositionally biased region" description="Acidic residues" evidence="1">
    <location>
        <begin position="1"/>
        <end position="16"/>
    </location>
</feature>
<feature type="region of interest" description="Disordered" evidence="1">
    <location>
        <begin position="1"/>
        <end position="36"/>
    </location>
</feature>
<accession>A0A9P4P881</accession>
<sequence>MDDDFQLDPEFQDTMEWETRKKSASPPPDDDLSAPATPKGTILYLTVSTPHTDAWDWHGPFPSFAAILPIAQHLAKDSPTALATLEQVKSKGFTRLVVTDPIEETHFSVLEVLTRFNPDIRATLPKPVFTVSASGPMLHDYDAVYKTVKSADAKGKSSTSQIIGSYPSRDTALIAAKATMQELVVNEEDAPHVSAEFPAADAGGGLIMAMNARAKWEVCVFFETEGTY</sequence>
<dbReference type="OrthoDB" id="443772at2759"/>
<proteinExistence type="predicted"/>
<comment type="caution">
    <text evidence="2">The sequence shown here is derived from an EMBL/GenBank/DDBJ whole genome shotgun (WGS) entry which is preliminary data.</text>
</comment>
<dbReference type="Proteomes" id="UP000799764">
    <property type="component" value="Unassembled WGS sequence"/>
</dbReference>
<name>A0A9P4P881_9PLEO</name>
<evidence type="ECO:0000256" key="1">
    <source>
        <dbReference type="SAM" id="MobiDB-lite"/>
    </source>
</evidence>